<dbReference type="GO" id="GO:0004673">
    <property type="term" value="F:protein histidine kinase activity"/>
    <property type="evidence" value="ECO:0007669"/>
    <property type="project" value="UniProtKB-EC"/>
</dbReference>
<dbReference type="Proteomes" id="UP000199109">
    <property type="component" value="Unassembled WGS sequence"/>
</dbReference>
<dbReference type="Gene3D" id="3.30.565.10">
    <property type="entry name" value="Histidine kinase-like ATPase, C-terminal domain"/>
    <property type="match status" value="1"/>
</dbReference>
<evidence type="ECO:0000256" key="1">
    <source>
        <dbReference type="ARBA" id="ARBA00000085"/>
    </source>
</evidence>
<protein>
    <recommendedName>
        <fullName evidence="2">histidine kinase</fullName>
        <ecNumber evidence="2">2.7.13.3</ecNumber>
    </recommendedName>
</protein>
<feature type="transmembrane region" description="Helical" evidence="8">
    <location>
        <begin position="442"/>
        <end position="462"/>
    </location>
</feature>
<evidence type="ECO:0000256" key="5">
    <source>
        <dbReference type="ARBA" id="ARBA00022741"/>
    </source>
</evidence>
<dbReference type="RefSeq" id="WP_245726563.1">
    <property type="nucleotide sequence ID" value="NZ_FNAO01000007.1"/>
</dbReference>
<keyword evidence="6 10" id="KW-0418">Kinase</keyword>
<dbReference type="SMART" id="SM00028">
    <property type="entry name" value="TPR"/>
    <property type="match status" value="3"/>
</dbReference>
<evidence type="ECO:0000256" key="8">
    <source>
        <dbReference type="SAM" id="Phobius"/>
    </source>
</evidence>
<evidence type="ECO:0000256" key="4">
    <source>
        <dbReference type="ARBA" id="ARBA00022679"/>
    </source>
</evidence>
<feature type="domain" description="Histidine kinase" evidence="9">
    <location>
        <begin position="491"/>
        <end position="689"/>
    </location>
</feature>
<dbReference type="EMBL" id="FNAO01000007">
    <property type="protein sequence ID" value="SDE74758.1"/>
    <property type="molecule type" value="Genomic_DNA"/>
</dbReference>
<evidence type="ECO:0000313" key="11">
    <source>
        <dbReference type="Proteomes" id="UP000199109"/>
    </source>
</evidence>
<keyword evidence="8" id="KW-0472">Membrane</keyword>
<name>A0A1G7FFY6_9FLAO</name>
<organism evidence="10 11">
    <name type="scientific">Pricia antarctica</name>
    <dbReference type="NCBI Taxonomy" id="641691"/>
    <lineage>
        <taxon>Bacteria</taxon>
        <taxon>Pseudomonadati</taxon>
        <taxon>Bacteroidota</taxon>
        <taxon>Flavobacteriia</taxon>
        <taxon>Flavobacteriales</taxon>
        <taxon>Flavobacteriaceae</taxon>
        <taxon>Pricia</taxon>
    </lineage>
</organism>
<dbReference type="SUPFAM" id="SSF48452">
    <property type="entry name" value="TPR-like"/>
    <property type="match status" value="1"/>
</dbReference>
<dbReference type="SMART" id="SM00387">
    <property type="entry name" value="HATPase_c"/>
    <property type="match status" value="1"/>
</dbReference>
<dbReference type="PROSITE" id="PS50109">
    <property type="entry name" value="HIS_KIN"/>
    <property type="match status" value="1"/>
</dbReference>
<dbReference type="AlphaFoldDB" id="A0A1G7FFY6"/>
<evidence type="ECO:0000256" key="6">
    <source>
        <dbReference type="ARBA" id="ARBA00022777"/>
    </source>
</evidence>
<dbReference type="Gene3D" id="1.25.40.10">
    <property type="entry name" value="Tetratricopeptide repeat domain"/>
    <property type="match status" value="1"/>
</dbReference>
<dbReference type="STRING" id="641691.SAMN05421636_107102"/>
<dbReference type="GO" id="GO:0005524">
    <property type="term" value="F:ATP binding"/>
    <property type="evidence" value="ECO:0007669"/>
    <property type="project" value="UniProtKB-KW"/>
</dbReference>
<evidence type="ECO:0000256" key="3">
    <source>
        <dbReference type="ARBA" id="ARBA00022553"/>
    </source>
</evidence>
<evidence type="ECO:0000256" key="7">
    <source>
        <dbReference type="ARBA" id="ARBA00022840"/>
    </source>
</evidence>
<keyword evidence="8" id="KW-1133">Transmembrane helix</keyword>
<dbReference type="InterPro" id="IPR011495">
    <property type="entry name" value="Sig_transdc_His_kin_sub2_dim/P"/>
</dbReference>
<dbReference type="Gene3D" id="3.30.450.20">
    <property type="entry name" value="PAS domain"/>
    <property type="match status" value="1"/>
</dbReference>
<evidence type="ECO:0000313" key="10">
    <source>
        <dbReference type="EMBL" id="SDE74758.1"/>
    </source>
</evidence>
<evidence type="ECO:0000259" key="9">
    <source>
        <dbReference type="PROSITE" id="PS50109"/>
    </source>
</evidence>
<sequence>MPNLTIGRQQKLSKTAEYRYFWVFPLLTDMIQLRSKKTFFIWLFFLGALFSRAQQEVETKRNTFVEFQDFESADERFNFFFNTPNRYSENSTYDWLDTVNLYLNDAIKNGDTEQIRKYELLRARIYFDLGDYDKSLAIAKDLHTHIKEFDIYFKSKLLDLMDDNYGQLAMYPEQVDVRNEIRELGITDNVVFYDIYSNLGMYRRAMEDYIDKVKRTIEENDFYAQAKYYNSLGNFLRLDDSTPTALTNYKKAKSFITVFLNDATRKKNENELIQASLLNGLIDGNIGKCHLQLKQYKDAIPHLESAISIIKEFGNGTLPDEITENSLAISECYLQLEDYAKATDYLSDDLKTRSTENLLRKNRLLSIYYEKTEDYKNEAIYLRRNHRIRDSIIGSESQLRKQQLATVMQKDLELSRNLVAKQKLDLEKSYKDMNEQRRTSQLVLISFFFTLLGFAGLVYAYLKSIKSQRLIAEQKYIIENSLVEKDSLLKEIHHRVKNNLQMVSSLLSLQTKNTRSKAAIEALEEGKSRVKAMALIHQKLYQNEDLSVIEMQSYIESLINSVQSVYRKGGHNIEITIDAEGVELDIDRAIPFGLILNELVSNSFKYAFPEDNDADKISIQIRKTDDQEGYFEYSDNGIGLPEDNDEHTNASMGIRLMNRLANQLQTTLNVDNNFGGVRYWFNFKLPPASKRP</sequence>
<dbReference type="InterPro" id="IPR011990">
    <property type="entry name" value="TPR-like_helical_dom_sf"/>
</dbReference>
<comment type="catalytic activity">
    <reaction evidence="1">
        <text>ATP + protein L-histidine = ADP + protein N-phospho-L-histidine.</text>
        <dbReference type="EC" id="2.7.13.3"/>
    </reaction>
</comment>
<keyword evidence="3" id="KW-0597">Phosphoprotein</keyword>
<dbReference type="PANTHER" id="PTHR41523">
    <property type="entry name" value="TWO-COMPONENT SYSTEM SENSOR PROTEIN"/>
    <property type="match status" value="1"/>
</dbReference>
<keyword evidence="4" id="KW-0808">Transferase</keyword>
<dbReference type="Pfam" id="PF07568">
    <property type="entry name" value="HisKA_2"/>
    <property type="match status" value="1"/>
</dbReference>
<dbReference type="InterPro" id="IPR019734">
    <property type="entry name" value="TPR_rpt"/>
</dbReference>
<keyword evidence="11" id="KW-1185">Reference proteome</keyword>
<keyword evidence="5" id="KW-0547">Nucleotide-binding</keyword>
<dbReference type="EC" id="2.7.13.3" evidence="2"/>
<accession>A0A1G7FFY6</accession>
<proteinExistence type="predicted"/>
<dbReference type="InterPro" id="IPR005467">
    <property type="entry name" value="His_kinase_dom"/>
</dbReference>
<reference evidence="10 11" key="1">
    <citation type="submission" date="2016-10" db="EMBL/GenBank/DDBJ databases">
        <authorList>
            <person name="de Groot N.N."/>
        </authorList>
    </citation>
    <scope>NUCLEOTIDE SEQUENCE [LARGE SCALE GENOMIC DNA]</scope>
    <source>
        <strain evidence="10 11">DSM 23421</strain>
    </source>
</reference>
<evidence type="ECO:0000256" key="2">
    <source>
        <dbReference type="ARBA" id="ARBA00012438"/>
    </source>
</evidence>
<dbReference type="SUPFAM" id="SSF55874">
    <property type="entry name" value="ATPase domain of HSP90 chaperone/DNA topoisomerase II/histidine kinase"/>
    <property type="match status" value="1"/>
</dbReference>
<keyword evidence="8" id="KW-0812">Transmembrane</keyword>
<dbReference type="InterPro" id="IPR003594">
    <property type="entry name" value="HATPase_dom"/>
</dbReference>
<dbReference type="InterPro" id="IPR036890">
    <property type="entry name" value="HATPase_C_sf"/>
</dbReference>
<keyword evidence="7" id="KW-0067">ATP-binding</keyword>
<dbReference type="PANTHER" id="PTHR41523:SF8">
    <property type="entry name" value="ETHYLENE RESPONSE SENSOR PROTEIN"/>
    <property type="match status" value="1"/>
</dbReference>
<dbReference type="Pfam" id="PF02518">
    <property type="entry name" value="HATPase_c"/>
    <property type="match status" value="1"/>
</dbReference>
<gene>
    <name evidence="10" type="ORF">SAMN05421636_107102</name>
</gene>